<proteinExistence type="predicted"/>
<feature type="domain" description="INO80 complex subunit B-like conserved region" evidence="2">
    <location>
        <begin position="280"/>
        <end position="363"/>
    </location>
</feature>
<feature type="compositionally biased region" description="Basic residues" evidence="1">
    <location>
        <begin position="1"/>
        <end position="12"/>
    </location>
</feature>
<evidence type="ECO:0000259" key="2">
    <source>
        <dbReference type="SMART" id="SM01406"/>
    </source>
</evidence>
<evidence type="ECO:0000256" key="1">
    <source>
        <dbReference type="SAM" id="MobiDB-lite"/>
    </source>
</evidence>
<name>A0ABR1Z696_9PEZI</name>
<dbReference type="SMART" id="SM01406">
    <property type="entry name" value="PAPA-1"/>
    <property type="match status" value="1"/>
</dbReference>
<keyword evidence="4" id="KW-1185">Reference proteome</keyword>
<feature type="compositionally biased region" description="Low complexity" evidence="1">
    <location>
        <begin position="34"/>
        <end position="53"/>
    </location>
</feature>
<dbReference type="PANTHER" id="PTHR21561:SF12">
    <property type="entry name" value="INO80 COMPLEX SUBUNIT B"/>
    <property type="match status" value="1"/>
</dbReference>
<feature type="compositionally biased region" description="Acidic residues" evidence="1">
    <location>
        <begin position="196"/>
        <end position="235"/>
    </location>
</feature>
<dbReference type="Proteomes" id="UP001492380">
    <property type="component" value="Unassembled WGS sequence"/>
</dbReference>
<sequence length="395" mass="43573">MMTGRSVKRLRRLSTEDDSSVGSDDWYGDKDTSKAPSASSRPRRAAAAPTSATIERTSPEETRQSIHLTVKAAPNKLREATSGAVTSRRGRNSFEGGGVVSGQRSSRNKKAIVEESSEEEEEEGDEDAEEEDEELSEEDEDADGDEDVEMEDAVPEPPPTKGRGAAKPSKPNISISRPVEPPAPSVEAKEMAMLDDGSDDEELSELEDSLDEEEGGEEELGEDDDDDDLDSDEETPMTGSRSATPDLSKLTRRQRGAFDNGELMALSNEAQKKKHLTAEEHQMRRAEMARRRKNLSEKRNEEEKMDTINRLLKKQAPKRRTKAQVEADAAMDEKMEDVDRANPVYVRYVQTTQGSEIAVPSEWIESPVGELLRGPKRPAAGKAPPFGGRMVMEVV</sequence>
<organism evidence="3 4">
    <name type="scientific">Phyllosticta capitalensis</name>
    <dbReference type="NCBI Taxonomy" id="121624"/>
    <lineage>
        <taxon>Eukaryota</taxon>
        <taxon>Fungi</taxon>
        <taxon>Dikarya</taxon>
        <taxon>Ascomycota</taxon>
        <taxon>Pezizomycotina</taxon>
        <taxon>Dothideomycetes</taxon>
        <taxon>Dothideomycetes incertae sedis</taxon>
        <taxon>Botryosphaeriales</taxon>
        <taxon>Phyllostictaceae</taxon>
        <taxon>Phyllosticta</taxon>
    </lineage>
</organism>
<accession>A0ABR1Z696</accession>
<dbReference type="InterPro" id="IPR006880">
    <property type="entry name" value="INO80B_C"/>
</dbReference>
<evidence type="ECO:0000313" key="3">
    <source>
        <dbReference type="EMBL" id="KAK8247581.1"/>
    </source>
</evidence>
<protein>
    <submittedName>
        <fullName evidence="3">PAPA-1-like conserved region-domain-containing protein</fullName>
    </submittedName>
</protein>
<dbReference type="Pfam" id="PF04795">
    <property type="entry name" value="PAPA-1"/>
    <property type="match status" value="1"/>
</dbReference>
<evidence type="ECO:0000313" key="4">
    <source>
        <dbReference type="Proteomes" id="UP001492380"/>
    </source>
</evidence>
<reference evidence="3 4" key="1">
    <citation type="submission" date="2024-04" db="EMBL/GenBank/DDBJ databases">
        <title>Phyllosticta paracitricarpa is synonymous to the EU quarantine fungus P. citricarpa based on phylogenomic analyses.</title>
        <authorList>
            <consortium name="Lawrence Berkeley National Laboratory"/>
            <person name="Van Ingen-Buijs V.A."/>
            <person name="Van Westerhoven A.C."/>
            <person name="Haridas S."/>
            <person name="Skiadas P."/>
            <person name="Martin F."/>
            <person name="Groenewald J.Z."/>
            <person name="Crous P.W."/>
            <person name="Seidl M.F."/>
        </authorList>
    </citation>
    <scope>NUCLEOTIDE SEQUENCE [LARGE SCALE GENOMIC DNA]</scope>
    <source>
        <strain evidence="3 4">CBS 123374</strain>
    </source>
</reference>
<comment type="caution">
    <text evidence="3">The sequence shown here is derived from an EMBL/GenBank/DDBJ whole genome shotgun (WGS) entry which is preliminary data.</text>
</comment>
<feature type="compositionally biased region" description="Basic and acidic residues" evidence="1">
    <location>
        <begin position="276"/>
        <end position="307"/>
    </location>
</feature>
<gene>
    <name evidence="3" type="ORF">HDK90DRAFT_46213</name>
</gene>
<feature type="compositionally biased region" description="Basic residues" evidence="1">
    <location>
        <begin position="311"/>
        <end position="322"/>
    </location>
</feature>
<dbReference type="InterPro" id="IPR029523">
    <property type="entry name" value="INO80B/Ies2"/>
</dbReference>
<feature type="region of interest" description="Disordered" evidence="1">
    <location>
        <begin position="1"/>
        <end position="331"/>
    </location>
</feature>
<feature type="compositionally biased region" description="Acidic residues" evidence="1">
    <location>
        <begin position="115"/>
        <end position="154"/>
    </location>
</feature>
<dbReference type="PANTHER" id="PTHR21561">
    <property type="entry name" value="INO80 COMPLEX SUBUNIT B"/>
    <property type="match status" value="1"/>
</dbReference>
<dbReference type="EMBL" id="JBBWRZ010000001">
    <property type="protein sequence ID" value="KAK8247581.1"/>
    <property type="molecule type" value="Genomic_DNA"/>
</dbReference>